<reference evidence="3 4" key="1">
    <citation type="submission" date="2019-09" db="EMBL/GenBank/DDBJ databases">
        <authorList>
            <person name="Depoorter E."/>
        </authorList>
    </citation>
    <scope>NUCLEOTIDE SEQUENCE [LARGE SCALE GENOMIC DNA]</scope>
    <source>
        <strain evidence="3">LMG 30113</strain>
    </source>
</reference>
<dbReference type="EMBL" id="CABVQD010000001">
    <property type="protein sequence ID" value="VWB06981.1"/>
    <property type="molecule type" value="Genomic_DNA"/>
</dbReference>
<dbReference type="GO" id="GO:0010181">
    <property type="term" value="F:FMN binding"/>
    <property type="evidence" value="ECO:0007669"/>
    <property type="project" value="InterPro"/>
</dbReference>
<evidence type="ECO:0000256" key="1">
    <source>
        <dbReference type="ARBA" id="ARBA00023002"/>
    </source>
</evidence>
<evidence type="ECO:0000259" key="2">
    <source>
        <dbReference type="SMART" id="SM00903"/>
    </source>
</evidence>
<dbReference type="PANTHER" id="PTHR30466:SF1">
    <property type="entry name" value="FMN REDUCTASE (NADH) RUTF"/>
    <property type="match status" value="1"/>
</dbReference>
<proteinExistence type="predicted"/>
<name>A0A6J5DEI5_9BURK</name>
<evidence type="ECO:0000313" key="4">
    <source>
        <dbReference type="Proteomes" id="UP000494330"/>
    </source>
</evidence>
<dbReference type="RefSeq" id="WP_034199167.1">
    <property type="nucleotide sequence ID" value="NZ_CABVQD010000001.1"/>
</dbReference>
<dbReference type="Pfam" id="PF01613">
    <property type="entry name" value="Flavin_Reduct"/>
    <property type="match status" value="1"/>
</dbReference>
<accession>A0A6J5DEI5</accession>
<dbReference type="SUPFAM" id="SSF50475">
    <property type="entry name" value="FMN-binding split barrel"/>
    <property type="match status" value="1"/>
</dbReference>
<dbReference type="InterPro" id="IPR012349">
    <property type="entry name" value="Split_barrel_FMN-bd"/>
</dbReference>
<gene>
    <name evidence="3" type="ORF">BPA30113_00012</name>
</gene>
<dbReference type="GO" id="GO:0042602">
    <property type="term" value="F:riboflavin reductase (NADPH) activity"/>
    <property type="evidence" value="ECO:0007669"/>
    <property type="project" value="TreeGrafter"/>
</dbReference>
<dbReference type="Proteomes" id="UP000494330">
    <property type="component" value="Unassembled WGS sequence"/>
</dbReference>
<dbReference type="Gene3D" id="2.30.110.10">
    <property type="entry name" value="Electron Transport, Fmn-binding Protein, Chain A"/>
    <property type="match status" value="1"/>
</dbReference>
<keyword evidence="1" id="KW-0560">Oxidoreductase</keyword>
<sequence>MLDHSRSDDAVVANFKKAMRRLTSTICIIATDEGSERFGMVATAVSSVSSDPPAILVCINRAASIWEPLLRRRRFSVNLLRADQSHLIPVFSGKVPSRERFAHGAWDERHALPFLTGAQANLFCDVDGQLAYGSHEVVIGRVRAATAADAIAPLLWQDGMPAGACALPALRAPADSLHEAGLATPA</sequence>
<feature type="domain" description="Flavin reductase like" evidence="2">
    <location>
        <begin position="19"/>
        <end position="163"/>
    </location>
</feature>
<dbReference type="InterPro" id="IPR002563">
    <property type="entry name" value="Flavin_Rdtase-like_dom"/>
</dbReference>
<evidence type="ECO:0000313" key="3">
    <source>
        <dbReference type="EMBL" id="VWB06981.1"/>
    </source>
</evidence>
<dbReference type="PANTHER" id="PTHR30466">
    <property type="entry name" value="FLAVIN REDUCTASE"/>
    <property type="match status" value="1"/>
</dbReference>
<keyword evidence="4" id="KW-1185">Reference proteome</keyword>
<dbReference type="AlphaFoldDB" id="A0A6J5DEI5"/>
<dbReference type="InterPro" id="IPR050268">
    <property type="entry name" value="NADH-dep_flavin_reductase"/>
</dbReference>
<protein>
    <submittedName>
        <fullName evidence="3">Flavin reductase domain-containing protein</fullName>
    </submittedName>
</protein>
<organism evidence="3 4">
    <name type="scientific">Burkholderia paludis</name>
    <dbReference type="NCBI Taxonomy" id="1506587"/>
    <lineage>
        <taxon>Bacteria</taxon>
        <taxon>Pseudomonadati</taxon>
        <taxon>Pseudomonadota</taxon>
        <taxon>Betaproteobacteria</taxon>
        <taxon>Burkholderiales</taxon>
        <taxon>Burkholderiaceae</taxon>
        <taxon>Burkholderia</taxon>
        <taxon>Burkholderia cepacia complex</taxon>
    </lineage>
</organism>
<dbReference type="SMART" id="SM00903">
    <property type="entry name" value="Flavin_Reduct"/>
    <property type="match status" value="1"/>
</dbReference>